<reference evidence="3 4" key="1">
    <citation type="submission" date="2018-06" db="EMBL/GenBank/DDBJ databases">
        <title>Complete genome of Desulfovibrio marinus P48SEP.</title>
        <authorList>
            <person name="Crispim J.S."/>
            <person name="Vidigal P.M.P."/>
            <person name="Silva L.C.F."/>
            <person name="Araujo L.C."/>
            <person name="Laguardia C.N."/>
            <person name="Dias R.S."/>
            <person name="Sousa M.P."/>
            <person name="Paula S.O."/>
            <person name="Silva C."/>
        </authorList>
    </citation>
    <scope>NUCLEOTIDE SEQUENCE [LARGE SCALE GENOMIC DNA]</scope>
    <source>
        <strain evidence="3 4">P48SEP</strain>
    </source>
</reference>
<keyword evidence="2" id="KW-0732">Signal</keyword>
<accession>A0A6P1ZG90</accession>
<evidence type="ECO:0000313" key="4">
    <source>
        <dbReference type="Proteomes" id="UP000434052"/>
    </source>
</evidence>
<dbReference type="EMBL" id="QMIF01000008">
    <property type="protein sequence ID" value="TVM33026.1"/>
    <property type="molecule type" value="Genomic_DNA"/>
</dbReference>
<feature type="compositionally biased region" description="Pro residues" evidence="1">
    <location>
        <begin position="424"/>
        <end position="433"/>
    </location>
</feature>
<evidence type="ECO:0008006" key="5">
    <source>
        <dbReference type="Google" id="ProtNLM"/>
    </source>
</evidence>
<dbReference type="InterPro" id="IPR021516">
    <property type="entry name" value="DUF3179"/>
</dbReference>
<evidence type="ECO:0000256" key="1">
    <source>
        <dbReference type="SAM" id="MobiDB-lite"/>
    </source>
</evidence>
<feature type="chain" id="PRO_5027062705" description="DUF3179 domain-containing protein" evidence="2">
    <location>
        <begin position="32"/>
        <end position="450"/>
    </location>
</feature>
<feature type="region of interest" description="Disordered" evidence="1">
    <location>
        <begin position="402"/>
        <end position="450"/>
    </location>
</feature>
<feature type="signal peptide" evidence="2">
    <location>
        <begin position="1"/>
        <end position="31"/>
    </location>
</feature>
<protein>
    <recommendedName>
        <fullName evidence="5">DUF3179 domain-containing protein</fullName>
    </recommendedName>
</protein>
<evidence type="ECO:0000256" key="2">
    <source>
        <dbReference type="SAM" id="SignalP"/>
    </source>
</evidence>
<gene>
    <name evidence="3" type="ORF">DQK91_12735</name>
</gene>
<dbReference type="OrthoDB" id="9806357at2"/>
<proteinExistence type="predicted"/>
<organism evidence="3 4">
    <name type="scientific">Oceanidesulfovibrio marinus</name>
    <dbReference type="NCBI Taxonomy" id="370038"/>
    <lineage>
        <taxon>Bacteria</taxon>
        <taxon>Pseudomonadati</taxon>
        <taxon>Thermodesulfobacteriota</taxon>
        <taxon>Desulfovibrionia</taxon>
        <taxon>Desulfovibrionales</taxon>
        <taxon>Desulfovibrionaceae</taxon>
        <taxon>Oceanidesulfovibrio</taxon>
    </lineage>
</organism>
<dbReference type="AlphaFoldDB" id="A0A6P1ZG90"/>
<name>A0A6P1ZG90_9BACT</name>
<sequence>MDTRMHTRPTFLAAALFCLALLCAWAMPVRAQNASGLLPSSAAEAEKAGPDDAYFEELRNSIFETGLGRNNIPPINRPQYISVQDAALAMDDGESVFVLDYGNPDGQPRIYPRRVLVWHVVVNEVLGSGKNARRRSITYSPITGCVRGYSGEVAGFSTPFGSMGTLLNANSILFDYSTNSMWSQLLGMAFDGPLKGTTLESFPLVWTTWGRARKRYPDAKVLSRATGYRRSYGTDPYGSYRRDDSYYQDQRILHPLLHQDDRLEPKARVLGLHLDDLSVAIVRQSLKQPKAANFDAGVTPIVSLWDEDLDAPRLFDRRVGNYQLHFVYRDGSYFDVETGTRWQPDGLAVEGRLENNRLALIDGFDVMWFAWSAFYPSTTIFSWEDAVTAQKTEEETFSAVEQVEPPEPTFDKPGTETLPTLPNVTPPALPKDIPPTVITPDMKINPEEGL</sequence>
<comment type="caution">
    <text evidence="3">The sequence shown here is derived from an EMBL/GenBank/DDBJ whole genome shotgun (WGS) entry which is preliminary data.</text>
</comment>
<dbReference type="Pfam" id="PF11376">
    <property type="entry name" value="DUF3179"/>
    <property type="match status" value="1"/>
</dbReference>
<evidence type="ECO:0000313" key="3">
    <source>
        <dbReference type="EMBL" id="TVM33026.1"/>
    </source>
</evidence>
<dbReference type="Proteomes" id="UP000434052">
    <property type="component" value="Unassembled WGS sequence"/>
</dbReference>